<name>E0NQ98_9BACT</name>
<dbReference type="EMBL" id="AEEI01000015">
    <property type="protein sequence ID" value="EFM02693.1"/>
    <property type="molecule type" value="Genomic_DNA"/>
</dbReference>
<accession>E0NQ98</accession>
<gene>
    <name evidence="1" type="ORF">HMPREF0658_0349</name>
</gene>
<proteinExistence type="predicted"/>
<evidence type="ECO:0000313" key="1">
    <source>
        <dbReference type="EMBL" id="EFM02693.1"/>
    </source>
</evidence>
<keyword evidence="2" id="KW-1185">Reference proteome</keyword>
<organism evidence="1 2">
    <name type="scientific">Hoylesella marshii DSM 16973 = JCM 13450</name>
    <dbReference type="NCBI Taxonomy" id="862515"/>
    <lineage>
        <taxon>Bacteria</taxon>
        <taxon>Pseudomonadati</taxon>
        <taxon>Bacteroidota</taxon>
        <taxon>Bacteroidia</taxon>
        <taxon>Bacteroidales</taxon>
        <taxon>Prevotellaceae</taxon>
        <taxon>Hoylesella</taxon>
    </lineage>
</organism>
<protein>
    <submittedName>
        <fullName evidence="1">Uncharacterized protein</fullName>
    </submittedName>
</protein>
<dbReference type="STRING" id="862515.HMPREF0658_0349"/>
<sequence length="44" mass="5165">MRPFSPFSQRVSALVVRCAVREFVTKIFVSNQFITFRLVFVMIP</sequence>
<dbReference type="BioCyc" id="PMAR862515-HMP:GMOO-360-MONOMER"/>
<dbReference type="HOGENOM" id="CLU_3220159_0_0_10"/>
<dbReference type="AlphaFoldDB" id="E0NQ98"/>
<dbReference type="Proteomes" id="UP000004394">
    <property type="component" value="Unassembled WGS sequence"/>
</dbReference>
<evidence type="ECO:0000313" key="2">
    <source>
        <dbReference type="Proteomes" id="UP000004394"/>
    </source>
</evidence>
<comment type="caution">
    <text evidence="1">The sequence shown here is derived from an EMBL/GenBank/DDBJ whole genome shotgun (WGS) entry which is preliminary data.</text>
</comment>
<reference evidence="1" key="1">
    <citation type="submission" date="2010-07" db="EMBL/GenBank/DDBJ databases">
        <authorList>
            <person name="Muzny D."/>
            <person name="Qin X."/>
            <person name="Deng J."/>
            <person name="Jiang H."/>
            <person name="Liu Y."/>
            <person name="Qu J."/>
            <person name="Song X.-Z."/>
            <person name="Zhang L."/>
            <person name="Thornton R."/>
            <person name="Coyle M."/>
            <person name="Francisco L."/>
            <person name="Jackson L."/>
            <person name="Javaid M."/>
            <person name="Korchina V."/>
            <person name="Kovar C."/>
            <person name="Mata R."/>
            <person name="Mathew T."/>
            <person name="Ngo R."/>
            <person name="Nguyen L."/>
            <person name="Nguyen N."/>
            <person name="Okwuonu G."/>
            <person name="Ongeri F."/>
            <person name="Pham C."/>
            <person name="Simmons D."/>
            <person name="Wilczek-Boney K."/>
            <person name="Hale W."/>
            <person name="Jakkamsetti A."/>
            <person name="Pham P."/>
            <person name="Ruth R."/>
            <person name="San Lucas F."/>
            <person name="Warren J."/>
            <person name="Zhang J."/>
            <person name="Zhao Z."/>
            <person name="Zhou C."/>
            <person name="Zhu D."/>
            <person name="Lee S."/>
            <person name="Bess C."/>
            <person name="Blankenburg K."/>
            <person name="Forbes L."/>
            <person name="Fu Q."/>
            <person name="Gubbala S."/>
            <person name="Hirani K."/>
            <person name="Jayaseelan J.C."/>
            <person name="Lara F."/>
            <person name="Munidasa M."/>
            <person name="Palculict T."/>
            <person name="Patil S."/>
            <person name="Pu L.-L."/>
            <person name="Saada N."/>
            <person name="Tang L."/>
            <person name="Weissenberger G."/>
            <person name="Zhu Y."/>
            <person name="Hemphill L."/>
            <person name="Shang Y."/>
            <person name="Youmans B."/>
            <person name="Ayvaz T."/>
            <person name="Ross M."/>
            <person name="Santibanez J."/>
            <person name="Aqrawi P."/>
            <person name="Gross S."/>
            <person name="Joshi V."/>
            <person name="Fowler G."/>
            <person name="Nazareth L."/>
            <person name="Reid J."/>
            <person name="Worley K."/>
            <person name="Petrosino J."/>
            <person name="Highlander S."/>
            <person name="Gibbs R."/>
        </authorList>
    </citation>
    <scope>NUCLEOTIDE SEQUENCE [LARGE SCALE GENOMIC DNA]</scope>
    <source>
        <strain evidence="1">DSM 16973</strain>
    </source>
</reference>